<protein>
    <submittedName>
        <fullName evidence="2">Uncharacterized protein</fullName>
    </submittedName>
</protein>
<evidence type="ECO:0000256" key="1">
    <source>
        <dbReference type="SAM" id="MobiDB-lite"/>
    </source>
</evidence>
<reference evidence="2" key="1">
    <citation type="submission" date="2020-07" db="EMBL/GenBank/DDBJ databases">
        <title>Ethylene signaling mediates host invasion by parasitic plants.</title>
        <authorList>
            <person name="Yoshida S."/>
        </authorList>
    </citation>
    <scope>NUCLEOTIDE SEQUENCE</scope>
    <source>
        <strain evidence="2">Okayama</strain>
    </source>
</reference>
<evidence type="ECO:0000313" key="3">
    <source>
        <dbReference type="Proteomes" id="UP000653305"/>
    </source>
</evidence>
<sequence length="133" mass="14889">MLARDLDPGQRSAVGPNPQEPNEIGILKQENDILKLGIQKLIWSQCQMFGIILNRENLQQLHSLQRQVHDMLTKTKGQISTESWTLSRIWIEERQRRLPSASTPGTTRSAGPADQGSDANPLLGPPISKKEDK</sequence>
<feature type="compositionally biased region" description="Polar residues" evidence="1">
    <location>
        <begin position="100"/>
        <end position="109"/>
    </location>
</feature>
<feature type="non-terminal residue" evidence="2">
    <location>
        <position position="133"/>
    </location>
</feature>
<keyword evidence="3" id="KW-1185">Reference proteome</keyword>
<gene>
    <name evidence="2" type="ORF">PHJA_002962800</name>
</gene>
<name>A0A830D6N0_9LAMI</name>
<dbReference type="EMBL" id="BMAC01003548">
    <property type="protein sequence ID" value="GFQ08188.1"/>
    <property type="molecule type" value="Genomic_DNA"/>
</dbReference>
<comment type="caution">
    <text evidence="2">The sequence shown here is derived from an EMBL/GenBank/DDBJ whole genome shotgun (WGS) entry which is preliminary data.</text>
</comment>
<feature type="region of interest" description="Disordered" evidence="1">
    <location>
        <begin position="1"/>
        <end position="23"/>
    </location>
</feature>
<organism evidence="2 3">
    <name type="scientific">Phtheirospermum japonicum</name>
    <dbReference type="NCBI Taxonomy" id="374723"/>
    <lineage>
        <taxon>Eukaryota</taxon>
        <taxon>Viridiplantae</taxon>
        <taxon>Streptophyta</taxon>
        <taxon>Embryophyta</taxon>
        <taxon>Tracheophyta</taxon>
        <taxon>Spermatophyta</taxon>
        <taxon>Magnoliopsida</taxon>
        <taxon>eudicotyledons</taxon>
        <taxon>Gunneridae</taxon>
        <taxon>Pentapetalae</taxon>
        <taxon>asterids</taxon>
        <taxon>lamiids</taxon>
        <taxon>Lamiales</taxon>
        <taxon>Orobanchaceae</taxon>
        <taxon>Orobanchaceae incertae sedis</taxon>
        <taxon>Phtheirospermum</taxon>
    </lineage>
</organism>
<evidence type="ECO:0000313" key="2">
    <source>
        <dbReference type="EMBL" id="GFQ08188.1"/>
    </source>
</evidence>
<accession>A0A830D6N0</accession>
<dbReference type="Proteomes" id="UP000653305">
    <property type="component" value="Unassembled WGS sequence"/>
</dbReference>
<proteinExistence type="predicted"/>
<dbReference type="AlphaFoldDB" id="A0A830D6N0"/>
<feature type="region of interest" description="Disordered" evidence="1">
    <location>
        <begin position="95"/>
        <end position="133"/>
    </location>
</feature>